<dbReference type="AlphaFoldDB" id="A0A8J5RYC1"/>
<evidence type="ECO:0000313" key="2">
    <source>
        <dbReference type="Proteomes" id="UP000729402"/>
    </source>
</evidence>
<accession>A0A8J5RYC1</accession>
<sequence length="76" mass="8359">MELRSAKGAERSSRRRLRTMAFSEVVGSKAVRNGGGSLRPTSAEDQRLGGPLLKIRVWGVPKPEDPTEGRRCAPRK</sequence>
<reference evidence="1" key="2">
    <citation type="submission" date="2021-02" db="EMBL/GenBank/DDBJ databases">
        <authorList>
            <person name="Kimball J.A."/>
            <person name="Haas M.W."/>
            <person name="Macchietto M."/>
            <person name="Kono T."/>
            <person name="Duquette J."/>
            <person name="Shao M."/>
        </authorList>
    </citation>
    <scope>NUCLEOTIDE SEQUENCE</scope>
    <source>
        <tissue evidence="1">Fresh leaf tissue</tissue>
    </source>
</reference>
<keyword evidence="2" id="KW-1185">Reference proteome</keyword>
<dbReference type="EMBL" id="JAAALK010000289">
    <property type="protein sequence ID" value="KAG8048519.1"/>
    <property type="molecule type" value="Genomic_DNA"/>
</dbReference>
<dbReference type="Proteomes" id="UP000729402">
    <property type="component" value="Unassembled WGS sequence"/>
</dbReference>
<reference evidence="1" key="1">
    <citation type="journal article" date="2021" name="bioRxiv">
        <title>Whole Genome Assembly and Annotation of Northern Wild Rice, Zizania palustris L., Supports a Whole Genome Duplication in the Zizania Genus.</title>
        <authorList>
            <person name="Haas M."/>
            <person name="Kono T."/>
            <person name="Macchietto M."/>
            <person name="Millas R."/>
            <person name="McGilp L."/>
            <person name="Shao M."/>
            <person name="Duquette J."/>
            <person name="Hirsch C.N."/>
            <person name="Kimball J."/>
        </authorList>
    </citation>
    <scope>NUCLEOTIDE SEQUENCE</scope>
    <source>
        <tissue evidence="1">Fresh leaf tissue</tissue>
    </source>
</reference>
<comment type="caution">
    <text evidence="1">The sequence shown here is derived from an EMBL/GenBank/DDBJ whole genome shotgun (WGS) entry which is preliminary data.</text>
</comment>
<name>A0A8J5RYC1_ZIZPA</name>
<gene>
    <name evidence="1" type="ORF">GUJ93_ZPchr0009g1948</name>
</gene>
<organism evidence="1 2">
    <name type="scientific">Zizania palustris</name>
    <name type="common">Northern wild rice</name>
    <dbReference type="NCBI Taxonomy" id="103762"/>
    <lineage>
        <taxon>Eukaryota</taxon>
        <taxon>Viridiplantae</taxon>
        <taxon>Streptophyta</taxon>
        <taxon>Embryophyta</taxon>
        <taxon>Tracheophyta</taxon>
        <taxon>Spermatophyta</taxon>
        <taxon>Magnoliopsida</taxon>
        <taxon>Liliopsida</taxon>
        <taxon>Poales</taxon>
        <taxon>Poaceae</taxon>
        <taxon>BOP clade</taxon>
        <taxon>Oryzoideae</taxon>
        <taxon>Oryzeae</taxon>
        <taxon>Zizaniinae</taxon>
        <taxon>Zizania</taxon>
    </lineage>
</organism>
<protein>
    <submittedName>
        <fullName evidence="1">Uncharacterized protein</fullName>
    </submittedName>
</protein>
<proteinExistence type="predicted"/>
<evidence type="ECO:0000313" key="1">
    <source>
        <dbReference type="EMBL" id="KAG8048519.1"/>
    </source>
</evidence>